<dbReference type="InterPro" id="IPR024562">
    <property type="entry name" value="YqhG"/>
</dbReference>
<keyword evidence="3" id="KW-1185">Reference proteome</keyword>
<gene>
    <name evidence="2" type="ORF">ACFQ03_12250</name>
</gene>
<evidence type="ECO:0000313" key="2">
    <source>
        <dbReference type="EMBL" id="MFD0869924.1"/>
    </source>
</evidence>
<feature type="compositionally biased region" description="Low complexity" evidence="1">
    <location>
        <begin position="80"/>
        <end position="93"/>
    </location>
</feature>
<organism evidence="2 3">
    <name type="scientific">Paenibacillus residui</name>
    <dbReference type="NCBI Taxonomy" id="629724"/>
    <lineage>
        <taxon>Bacteria</taxon>
        <taxon>Bacillati</taxon>
        <taxon>Bacillota</taxon>
        <taxon>Bacilli</taxon>
        <taxon>Bacillales</taxon>
        <taxon>Paenibacillaceae</taxon>
        <taxon>Paenibacillus</taxon>
    </lineage>
</organism>
<dbReference type="EMBL" id="JBHTIU010000039">
    <property type="protein sequence ID" value="MFD0869924.1"/>
    <property type="molecule type" value="Genomic_DNA"/>
</dbReference>
<sequence>MNTKQIQKYVMRYLEATECQIIEKGRSYVTVKLSPEADKDLTGRSYYWSFVERTGAEPETMTFQFVFDPEGLKNETDAESASSPQPSTPPQDSILGRYFGHVSAQTVRRLPQDILTYGSRRLEQIFNVVRGKGKFVRLFEENRGTANRRPQAVGYTSWFGVNFKVEFTCDLKRDEYHSFGFNLCSGEFMEHFHEQMENVKLTPLLPTNIHLLPTRHTVAKAVSTMENHLEKKIKRYDHSWADEASERLQEELDRIKHYYEELLQTAEPEKKPEMEQEYRGRQQELEWQYKPRIVVSVMNCGLFHLKDGKAPLSDENR</sequence>
<dbReference type="Proteomes" id="UP001597120">
    <property type="component" value="Unassembled WGS sequence"/>
</dbReference>
<feature type="region of interest" description="Disordered" evidence="1">
    <location>
        <begin position="74"/>
        <end position="94"/>
    </location>
</feature>
<dbReference type="Pfam" id="PF11079">
    <property type="entry name" value="YqhG"/>
    <property type="match status" value="2"/>
</dbReference>
<reference evidence="3" key="1">
    <citation type="journal article" date="2019" name="Int. J. Syst. Evol. Microbiol.">
        <title>The Global Catalogue of Microorganisms (GCM) 10K type strain sequencing project: providing services to taxonomists for standard genome sequencing and annotation.</title>
        <authorList>
            <consortium name="The Broad Institute Genomics Platform"/>
            <consortium name="The Broad Institute Genome Sequencing Center for Infectious Disease"/>
            <person name="Wu L."/>
            <person name="Ma J."/>
        </authorList>
    </citation>
    <scope>NUCLEOTIDE SEQUENCE [LARGE SCALE GENOMIC DNA]</scope>
    <source>
        <strain evidence="3">CCUG 57263</strain>
    </source>
</reference>
<accession>A0ABW3DBH2</accession>
<protein>
    <submittedName>
        <fullName evidence="2">YqhG family protein</fullName>
    </submittedName>
</protein>
<evidence type="ECO:0000313" key="3">
    <source>
        <dbReference type="Proteomes" id="UP001597120"/>
    </source>
</evidence>
<name>A0ABW3DBH2_9BACL</name>
<dbReference type="RefSeq" id="WP_144935254.1">
    <property type="nucleotide sequence ID" value="NZ_JBHTIU010000039.1"/>
</dbReference>
<comment type="caution">
    <text evidence="2">The sequence shown here is derived from an EMBL/GenBank/DDBJ whole genome shotgun (WGS) entry which is preliminary data.</text>
</comment>
<proteinExistence type="predicted"/>
<evidence type="ECO:0000256" key="1">
    <source>
        <dbReference type="SAM" id="MobiDB-lite"/>
    </source>
</evidence>